<keyword evidence="3" id="KW-1185">Reference proteome</keyword>
<evidence type="ECO:0000256" key="1">
    <source>
        <dbReference type="SAM" id="MobiDB-lite"/>
    </source>
</evidence>
<gene>
    <name evidence="2" type="ORF">GRF29_8g2935989</name>
</gene>
<sequence>MKPLVLPKLVAQHKSSKSSFDMSHEPPTSSVYSSTDSGFYSASECSTPPTPSFYRGHLRFPSSTSSLSSSPPSYEPVDLPPNSSGKLPQLTEDVEREEDYLVMPDYQCKSQPVATTVHPLTLVLGDTEASEDPAIAEAYHFTGYPYESPDSKRRCSAESSAQSVTHKLERSFPSFSRKLRERKRSSTLNGKSRSAPPSRVSSMRSSSITSSVHQAQGYDSMELLPPKSTSASTSREQLAESIASSPIDIVKANALEMDVDDIESERFATTPLLPPLLVKTRFEEAPSHSPLQSPKTVQVDPLQSLVSTPVDTPASRAYPTPPLSTKASIASFKTSRLSPLVPSNEIPSLALADPDDKWALVLGHNNFTIHPEPYVPEVCDAAALRQLFADWEQARCNFTKHQVRMAEHNGPTSKAYLLCEKKWSEIDGEWKKNNDLANLRATAMGQEPEPASPMEPAPLSKMPTLNDPKSEGKFPKLGDEDIVGPMVQIAASPLLQQRTPQRKRAFFKFLSDLKFPAAFLGRSSNGVRGH</sequence>
<name>A0AAN6M842_9PLEO</name>
<feature type="compositionally biased region" description="Low complexity" evidence="1">
    <location>
        <begin position="61"/>
        <end position="72"/>
    </location>
</feature>
<dbReference type="EMBL" id="WVTA01000002">
    <property type="protein sequence ID" value="KAK3216314.1"/>
    <property type="molecule type" value="Genomic_DNA"/>
</dbReference>
<evidence type="ECO:0008006" key="4">
    <source>
        <dbReference type="Google" id="ProtNLM"/>
    </source>
</evidence>
<feature type="region of interest" description="Disordered" evidence="1">
    <location>
        <begin position="446"/>
        <end position="472"/>
    </location>
</feature>
<feature type="compositionally biased region" description="Polar residues" evidence="1">
    <location>
        <begin position="227"/>
        <end position="236"/>
    </location>
</feature>
<organism evidence="2 3">
    <name type="scientific">Pseudopithomyces chartarum</name>
    <dbReference type="NCBI Taxonomy" id="1892770"/>
    <lineage>
        <taxon>Eukaryota</taxon>
        <taxon>Fungi</taxon>
        <taxon>Dikarya</taxon>
        <taxon>Ascomycota</taxon>
        <taxon>Pezizomycotina</taxon>
        <taxon>Dothideomycetes</taxon>
        <taxon>Pleosporomycetidae</taxon>
        <taxon>Pleosporales</taxon>
        <taxon>Massarineae</taxon>
        <taxon>Didymosphaeriaceae</taxon>
        <taxon>Pseudopithomyces</taxon>
    </lineage>
</organism>
<accession>A0AAN6M842</accession>
<evidence type="ECO:0000313" key="2">
    <source>
        <dbReference type="EMBL" id="KAK3216314.1"/>
    </source>
</evidence>
<feature type="region of interest" description="Disordered" evidence="1">
    <location>
        <begin position="147"/>
        <end position="239"/>
    </location>
</feature>
<feature type="compositionally biased region" description="Low complexity" evidence="1">
    <location>
        <begin position="192"/>
        <end position="211"/>
    </location>
</feature>
<protein>
    <recommendedName>
        <fullName evidence="4">Only prolin and serin are matching in the corresponding protein</fullName>
    </recommendedName>
</protein>
<dbReference type="AlphaFoldDB" id="A0AAN6M842"/>
<feature type="compositionally biased region" description="Polar residues" evidence="1">
    <location>
        <begin position="17"/>
        <end position="47"/>
    </location>
</feature>
<feature type="region of interest" description="Disordered" evidence="1">
    <location>
        <begin position="13"/>
        <end position="88"/>
    </location>
</feature>
<dbReference type="Proteomes" id="UP001280581">
    <property type="component" value="Unassembled WGS sequence"/>
</dbReference>
<proteinExistence type="predicted"/>
<comment type="caution">
    <text evidence="2">The sequence shown here is derived from an EMBL/GenBank/DDBJ whole genome shotgun (WGS) entry which is preliminary data.</text>
</comment>
<reference evidence="2 3" key="1">
    <citation type="submission" date="2021-02" db="EMBL/GenBank/DDBJ databases">
        <title>Genome assembly of Pseudopithomyces chartarum.</title>
        <authorList>
            <person name="Jauregui R."/>
            <person name="Singh J."/>
            <person name="Voisey C."/>
        </authorList>
    </citation>
    <scope>NUCLEOTIDE SEQUENCE [LARGE SCALE GENOMIC DNA]</scope>
    <source>
        <strain evidence="2 3">AGR01</strain>
    </source>
</reference>
<evidence type="ECO:0000313" key="3">
    <source>
        <dbReference type="Proteomes" id="UP001280581"/>
    </source>
</evidence>